<accession>A0AAV1MCX5</accession>
<dbReference type="InterPro" id="IPR043502">
    <property type="entry name" value="DNA/RNA_pol_sf"/>
</dbReference>
<comment type="caution">
    <text evidence="2">The sequence shown here is derived from an EMBL/GenBank/DDBJ whole genome shotgun (WGS) entry which is preliminary data.</text>
</comment>
<organism evidence="2 3">
    <name type="scientific">Parnassius mnemosyne</name>
    <name type="common">clouded apollo</name>
    <dbReference type="NCBI Taxonomy" id="213953"/>
    <lineage>
        <taxon>Eukaryota</taxon>
        <taxon>Metazoa</taxon>
        <taxon>Ecdysozoa</taxon>
        <taxon>Arthropoda</taxon>
        <taxon>Hexapoda</taxon>
        <taxon>Insecta</taxon>
        <taxon>Pterygota</taxon>
        <taxon>Neoptera</taxon>
        <taxon>Endopterygota</taxon>
        <taxon>Lepidoptera</taxon>
        <taxon>Glossata</taxon>
        <taxon>Ditrysia</taxon>
        <taxon>Papilionoidea</taxon>
        <taxon>Papilionidae</taxon>
        <taxon>Parnassiinae</taxon>
        <taxon>Parnassini</taxon>
        <taxon>Parnassius</taxon>
        <taxon>Driopa</taxon>
    </lineage>
</organism>
<protein>
    <recommendedName>
        <fullName evidence="1">Reverse transcriptase domain-containing protein</fullName>
    </recommendedName>
</protein>
<feature type="domain" description="Reverse transcriptase" evidence="1">
    <location>
        <begin position="97"/>
        <end position="244"/>
    </location>
</feature>
<name>A0AAV1MCX5_9NEOP</name>
<dbReference type="GO" id="GO:0071897">
    <property type="term" value="P:DNA biosynthetic process"/>
    <property type="evidence" value="ECO:0007669"/>
    <property type="project" value="UniProtKB-ARBA"/>
</dbReference>
<sequence>MTLGNEKAYNTKETCDLFAKYFSSIYVKSNSDDDHPQIPTSPELPEMENFQITFKAIIKKLKRLDCTKGKGPDNIPPIFFNKCARSLAEPLSTIFNTSLTTGIFPSKWKEARIVPIFKAGNKELICNYRPISILSTLSKTFEALVYPHLYNHIKHIISHNQHGFVTKRSTNTNLIDHVSNLAEAVDNGLQIDSIYTDFAKAFDSFDHQTLLRKLKSFGITKPFFVWCESYLEARTLKVGCIGWQ</sequence>
<dbReference type="AlphaFoldDB" id="A0AAV1MCX5"/>
<dbReference type="EMBL" id="CAVLGL010000168">
    <property type="protein sequence ID" value="CAK1604659.1"/>
    <property type="molecule type" value="Genomic_DNA"/>
</dbReference>
<dbReference type="Proteomes" id="UP001314205">
    <property type="component" value="Unassembled WGS sequence"/>
</dbReference>
<dbReference type="PANTHER" id="PTHR47510">
    <property type="entry name" value="REVERSE TRANSCRIPTASE DOMAIN-CONTAINING PROTEIN"/>
    <property type="match status" value="1"/>
</dbReference>
<proteinExistence type="predicted"/>
<dbReference type="Pfam" id="PF00078">
    <property type="entry name" value="RVT_1"/>
    <property type="match status" value="1"/>
</dbReference>
<dbReference type="InterPro" id="IPR000477">
    <property type="entry name" value="RT_dom"/>
</dbReference>
<evidence type="ECO:0000313" key="3">
    <source>
        <dbReference type="Proteomes" id="UP001314205"/>
    </source>
</evidence>
<dbReference type="PROSITE" id="PS50878">
    <property type="entry name" value="RT_POL"/>
    <property type="match status" value="1"/>
</dbReference>
<dbReference type="CDD" id="cd01650">
    <property type="entry name" value="RT_nLTR_like"/>
    <property type="match status" value="1"/>
</dbReference>
<keyword evidence="3" id="KW-1185">Reference proteome</keyword>
<reference evidence="2 3" key="1">
    <citation type="submission" date="2023-11" db="EMBL/GenBank/DDBJ databases">
        <authorList>
            <person name="Hedman E."/>
            <person name="Englund M."/>
            <person name="Stromberg M."/>
            <person name="Nyberg Akerstrom W."/>
            <person name="Nylinder S."/>
            <person name="Jareborg N."/>
            <person name="Kallberg Y."/>
            <person name="Kronander E."/>
        </authorList>
    </citation>
    <scope>NUCLEOTIDE SEQUENCE [LARGE SCALE GENOMIC DNA]</scope>
</reference>
<dbReference type="PANTHER" id="PTHR47510:SF3">
    <property type="entry name" value="ENDO_EXONUCLEASE_PHOSPHATASE DOMAIN-CONTAINING PROTEIN"/>
    <property type="match status" value="1"/>
</dbReference>
<evidence type="ECO:0000259" key="1">
    <source>
        <dbReference type="PROSITE" id="PS50878"/>
    </source>
</evidence>
<gene>
    <name evidence="2" type="ORF">PARMNEM_LOCUS22848</name>
</gene>
<evidence type="ECO:0000313" key="2">
    <source>
        <dbReference type="EMBL" id="CAK1604659.1"/>
    </source>
</evidence>
<dbReference type="SUPFAM" id="SSF56672">
    <property type="entry name" value="DNA/RNA polymerases"/>
    <property type="match status" value="1"/>
</dbReference>